<gene>
    <name evidence="2" type="ORF">MNOR_LOCUS11980</name>
</gene>
<dbReference type="AlphaFoldDB" id="A0AAV2QIU7"/>
<feature type="compositionally biased region" description="Polar residues" evidence="1">
    <location>
        <begin position="119"/>
        <end position="152"/>
    </location>
</feature>
<feature type="compositionally biased region" description="Polar residues" evidence="1">
    <location>
        <begin position="1"/>
        <end position="10"/>
    </location>
</feature>
<proteinExistence type="predicted"/>
<accession>A0AAV2QIU7</accession>
<protein>
    <submittedName>
        <fullName evidence="2">Uncharacterized protein</fullName>
    </submittedName>
</protein>
<sequence>QNRSSYLNESRQGHRRMMSPRPESWNDDSRPSSRSKPVPPKKPERLSLHHTTSMQSFEESVSSLSRASSSNHIQGNVLQTWPSDDNDLSQSRVAPEYLNYHGNGDGGVTMVLNEDPLSQTLIPQGTHSPNETKNWTSVQDSRSLMHRSQSPDSALHLDGDQSYDSSQEIYGYTGYSYSNSKYHSYQERRQSQPNVHCKYGMSNLNKAHCNSASLSVASVSQRPHEQWY</sequence>
<name>A0AAV2QIU7_MEGNR</name>
<organism evidence="2 3">
    <name type="scientific">Meganyctiphanes norvegica</name>
    <name type="common">Northern krill</name>
    <name type="synonym">Thysanopoda norvegica</name>
    <dbReference type="NCBI Taxonomy" id="48144"/>
    <lineage>
        <taxon>Eukaryota</taxon>
        <taxon>Metazoa</taxon>
        <taxon>Ecdysozoa</taxon>
        <taxon>Arthropoda</taxon>
        <taxon>Crustacea</taxon>
        <taxon>Multicrustacea</taxon>
        <taxon>Malacostraca</taxon>
        <taxon>Eumalacostraca</taxon>
        <taxon>Eucarida</taxon>
        <taxon>Euphausiacea</taxon>
        <taxon>Euphausiidae</taxon>
        <taxon>Meganyctiphanes</taxon>
    </lineage>
</organism>
<evidence type="ECO:0000313" key="2">
    <source>
        <dbReference type="EMBL" id="CAL4082732.1"/>
    </source>
</evidence>
<feature type="compositionally biased region" description="Low complexity" evidence="1">
    <location>
        <begin position="53"/>
        <end position="68"/>
    </location>
</feature>
<feature type="non-terminal residue" evidence="2">
    <location>
        <position position="1"/>
    </location>
</feature>
<feature type="region of interest" description="Disordered" evidence="1">
    <location>
        <begin position="119"/>
        <end position="162"/>
    </location>
</feature>
<reference evidence="2 3" key="1">
    <citation type="submission" date="2024-05" db="EMBL/GenBank/DDBJ databases">
        <authorList>
            <person name="Wallberg A."/>
        </authorList>
    </citation>
    <scope>NUCLEOTIDE SEQUENCE [LARGE SCALE GENOMIC DNA]</scope>
</reference>
<evidence type="ECO:0000256" key="1">
    <source>
        <dbReference type="SAM" id="MobiDB-lite"/>
    </source>
</evidence>
<dbReference type="EMBL" id="CAXKWB010006417">
    <property type="protein sequence ID" value="CAL4082732.1"/>
    <property type="molecule type" value="Genomic_DNA"/>
</dbReference>
<dbReference type="Proteomes" id="UP001497623">
    <property type="component" value="Unassembled WGS sequence"/>
</dbReference>
<feature type="region of interest" description="Disordered" evidence="1">
    <location>
        <begin position="1"/>
        <end position="68"/>
    </location>
</feature>
<comment type="caution">
    <text evidence="2">The sequence shown here is derived from an EMBL/GenBank/DDBJ whole genome shotgun (WGS) entry which is preliminary data.</text>
</comment>
<evidence type="ECO:0000313" key="3">
    <source>
        <dbReference type="Proteomes" id="UP001497623"/>
    </source>
</evidence>
<keyword evidence="3" id="KW-1185">Reference proteome</keyword>